<evidence type="ECO:0000313" key="3">
    <source>
        <dbReference type="Proteomes" id="UP000177276"/>
    </source>
</evidence>
<dbReference type="SUPFAM" id="SSF51735">
    <property type="entry name" value="NAD(P)-binding Rossmann-fold domains"/>
    <property type="match status" value="1"/>
</dbReference>
<dbReference type="PANTHER" id="PTHR43245">
    <property type="entry name" value="BIFUNCTIONAL POLYMYXIN RESISTANCE PROTEIN ARNA"/>
    <property type="match status" value="1"/>
</dbReference>
<evidence type="ECO:0000313" key="2">
    <source>
        <dbReference type="EMBL" id="OHB11960.1"/>
    </source>
</evidence>
<dbReference type="Proteomes" id="UP000177276">
    <property type="component" value="Unassembled WGS sequence"/>
</dbReference>
<dbReference type="PANTHER" id="PTHR43245:SF55">
    <property type="entry name" value="NAD(P)-BINDING DOMAIN-CONTAINING PROTEIN"/>
    <property type="match status" value="1"/>
</dbReference>
<dbReference type="InterPro" id="IPR001509">
    <property type="entry name" value="Epimerase_deHydtase"/>
</dbReference>
<dbReference type="EMBL" id="MHWS01000019">
    <property type="protein sequence ID" value="OHB11960.1"/>
    <property type="molecule type" value="Genomic_DNA"/>
</dbReference>
<organism evidence="2 3">
    <name type="scientific">Candidatus Zambryskibacteria bacterium RIFCSPLOWO2_12_FULL_39_16</name>
    <dbReference type="NCBI Taxonomy" id="1802775"/>
    <lineage>
        <taxon>Bacteria</taxon>
        <taxon>Candidatus Zambryskiibacteriota</taxon>
    </lineage>
</organism>
<dbReference type="InterPro" id="IPR050177">
    <property type="entry name" value="Lipid_A_modif_metabolic_enz"/>
</dbReference>
<feature type="domain" description="NAD-dependent epimerase/dehydratase" evidence="1">
    <location>
        <begin position="8"/>
        <end position="248"/>
    </location>
</feature>
<comment type="caution">
    <text evidence="2">The sequence shown here is derived from an EMBL/GenBank/DDBJ whole genome shotgun (WGS) entry which is preliminary data.</text>
</comment>
<evidence type="ECO:0000259" key="1">
    <source>
        <dbReference type="Pfam" id="PF01370"/>
    </source>
</evidence>
<dbReference type="Gene3D" id="3.40.50.720">
    <property type="entry name" value="NAD(P)-binding Rossmann-like Domain"/>
    <property type="match status" value="1"/>
</dbReference>
<dbReference type="InterPro" id="IPR036291">
    <property type="entry name" value="NAD(P)-bd_dom_sf"/>
</dbReference>
<gene>
    <name evidence="2" type="ORF">A3G46_01875</name>
</gene>
<dbReference type="Pfam" id="PF01370">
    <property type="entry name" value="Epimerase"/>
    <property type="match status" value="1"/>
</dbReference>
<reference evidence="2 3" key="1">
    <citation type="journal article" date="2016" name="Nat. Commun.">
        <title>Thousands of microbial genomes shed light on interconnected biogeochemical processes in an aquifer system.</title>
        <authorList>
            <person name="Anantharaman K."/>
            <person name="Brown C.T."/>
            <person name="Hug L.A."/>
            <person name="Sharon I."/>
            <person name="Castelle C.J."/>
            <person name="Probst A.J."/>
            <person name="Thomas B.C."/>
            <person name="Singh A."/>
            <person name="Wilkins M.J."/>
            <person name="Karaoz U."/>
            <person name="Brodie E.L."/>
            <person name="Williams K.H."/>
            <person name="Hubbard S.S."/>
            <person name="Banfield J.F."/>
        </authorList>
    </citation>
    <scope>NUCLEOTIDE SEQUENCE [LARGE SCALE GENOMIC DNA]</scope>
</reference>
<proteinExistence type="predicted"/>
<sequence>MGEGLTLFITGGAGYIGAMLALQFSKRSDVKEIICLDKDPEPKIFLTNPKITWIPANISDGSWQEKVRVKNPDIIIHSAWQIRELYGNRKKQREWNVEGSQAVFDFVFMTPSVKKLVYFSTVASYGAFSNNTTSHFFTEAEPFRKTDYLYAEEKRIVEENLKKTYENAKTKSKAGIQIFIIRPASITGPCGRSRIHFGLQSALSGSLGGQKSFLYDFISLLVSFVPVTPKWLRQYVHEDDIADIVELFSFNNLKGEYEVFNAVPPGPAVLGPDMARAVGKKKLSVYPWMVRFAFFWTWHLTLGRIPTSKGSWKGYSYPVAVDGSKITKQYGFKYKYESKEAFVKTAGRYGEDVLTK</sequence>
<name>A0A1G2URI2_9BACT</name>
<dbReference type="AlphaFoldDB" id="A0A1G2URI2"/>
<accession>A0A1G2URI2</accession>
<protein>
    <recommendedName>
        <fullName evidence="1">NAD-dependent epimerase/dehydratase domain-containing protein</fullName>
    </recommendedName>
</protein>